<reference evidence="2" key="1">
    <citation type="journal article" date="2014" name="Int. J. Syst. Evol. Microbiol.">
        <title>Complete genome sequence of Corynebacterium casei LMG S-19264T (=DSM 44701T), isolated from a smear-ripened cheese.</title>
        <authorList>
            <consortium name="US DOE Joint Genome Institute (JGI-PGF)"/>
            <person name="Walter F."/>
            <person name="Albersmeier A."/>
            <person name="Kalinowski J."/>
            <person name="Ruckert C."/>
        </authorList>
    </citation>
    <scope>NUCLEOTIDE SEQUENCE</scope>
    <source>
        <strain evidence="2">KCTC 42651</strain>
    </source>
</reference>
<dbReference type="InterPro" id="IPR009656">
    <property type="entry name" value="PHB_depo_C"/>
</dbReference>
<evidence type="ECO:0000259" key="1">
    <source>
        <dbReference type="Pfam" id="PF06850"/>
    </source>
</evidence>
<comment type="caution">
    <text evidence="2">The sequence shown here is derived from an EMBL/GenBank/DDBJ whole genome shotgun (WGS) entry which is preliminary data.</text>
</comment>
<dbReference type="InterPro" id="IPR029058">
    <property type="entry name" value="AB_hydrolase_fold"/>
</dbReference>
<organism evidence="2 3">
    <name type="scientific">Thalassobaculum fulvum</name>
    <dbReference type="NCBI Taxonomy" id="1633335"/>
    <lineage>
        <taxon>Bacteria</taxon>
        <taxon>Pseudomonadati</taxon>
        <taxon>Pseudomonadota</taxon>
        <taxon>Alphaproteobacteria</taxon>
        <taxon>Rhodospirillales</taxon>
        <taxon>Thalassobaculaceae</taxon>
        <taxon>Thalassobaculum</taxon>
    </lineage>
</organism>
<dbReference type="InterPro" id="IPR010915">
    <property type="entry name" value="PHB_depoly_PhaZ"/>
</dbReference>
<protein>
    <submittedName>
        <fullName evidence="2">Esterase</fullName>
    </submittedName>
</protein>
<dbReference type="AlphaFoldDB" id="A0A918XSH6"/>
<dbReference type="PIRSF" id="PIRSF020818">
    <property type="entry name" value="PHB_depoly_PhaZ"/>
    <property type="match status" value="1"/>
</dbReference>
<dbReference type="SUPFAM" id="SSF53474">
    <property type="entry name" value="alpha/beta-Hydrolases"/>
    <property type="match status" value="1"/>
</dbReference>
<dbReference type="Proteomes" id="UP000630353">
    <property type="component" value="Unassembled WGS sequence"/>
</dbReference>
<proteinExistence type="predicted"/>
<dbReference type="EMBL" id="BMZS01000004">
    <property type="protein sequence ID" value="GHD49626.1"/>
    <property type="molecule type" value="Genomic_DNA"/>
</dbReference>
<dbReference type="InterPro" id="IPR051321">
    <property type="entry name" value="PHA/PHB_synthase"/>
</dbReference>
<dbReference type="PANTHER" id="PTHR36837">
    <property type="entry name" value="POLY(3-HYDROXYALKANOATE) POLYMERASE SUBUNIT PHAC"/>
    <property type="match status" value="1"/>
</dbReference>
<evidence type="ECO:0000313" key="2">
    <source>
        <dbReference type="EMBL" id="GHD49626.1"/>
    </source>
</evidence>
<feature type="domain" description="PHB de-polymerase C-terminal" evidence="1">
    <location>
        <begin position="203"/>
        <end position="404"/>
    </location>
</feature>
<name>A0A918XSH6_9PROT</name>
<accession>A0A918XSH6</accession>
<dbReference type="RefSeq" id="WP_189989334.1">
    <property type="nucleotide sequence ID" value="NZ_BMZS01000004.1"/>
</dbReference>
<keyword evidence="3" id="KW-1185">Reference proteome</keyword>
<gene>
    <name evidence="2" type="ORF">GCM10017083_22140</name>
</gene>
<dbReference type="NCBIfam" id="TIGR01849">
    <property type="entry name" value="PHB_depoly_PhaZ"/>
    <property type="match status" value="1"/>
</dbReference>
<evidence type="ECO:0000313" key="3">
    <source>
        <dbReference type="Proteomes" id="UP000630353"/>
    </source>
</evidence>
<dbReference type="Pfam" id="PF06850">
    <property type="entry name" value="PHB_depo_C"/>
    <property type="match status" value="1"/>
</dbReference>
<dbReference type="PANTHER" id="PTHR36837:SF4">
    <property type="entry name" value="BLR0908 PROTEIN"/>
    <property type="match status" value="1"/>
</dbReference>
<reference evidence="2" key="2">
    <citation type="submission" date="2020-09" db="EMBL/GenBank/DDBJ databases">
        <authorList>
            <person name="Sun Q."/>
            <person name="Kim S."/>
        </authorList>
    </citation>
    <scope>NUCLEOTIDE SEQUENCE</scope>
    <source>
        <strain evidence="2">KCTC 42651</strain>
    </source>
</reference>
<sequence>MLYHMHEFSRLAMMPWRSAAQMARLMAGAPWNPLAYTPYAQQVMAGAEVFERATRRYGKPDWGLATTPIDGREVEVEVDPVIKRSYCHLLHFKRAVTREDPRVLVVAPLSGHFATLLRGTVEALLPDHEVYVTDWQDCRMVPTEADRFNLNDYIDYVIDFLHYLGPNTHVIAVCQPSVPVLAAVSVMSGWGDLCAPASMTLMGGPIDTRRNPTAVNKLAEEHDFEWFENNVITVVPPPYPGAGRRVYPGFIQLTNFISMNLDRHMQSFHELFDHLVQGDDEEAEKRTAFYDEYLAVMDLPEEFYLQTIKVVFKDHDLPRGEMIHRWHPVKPEAITRTAILCVEGELDDISGVGQTKAALDLATSLPDDMKKYHLQKKVGHYGIFNGGRWRREIAPVVKEFIREHDHRVGKRKARLKAVG</sequence>